<keyword evidence="4 6" id="KW-1133">Transmembrane helix</keyword>
<dbReference type="PANTHER" id="PTHR23128">
    <property type="entry name" value="SERPENTINE RECEPTOR, CLASS E (EPSILON)-RELATED"/>
    <property type="match status" value="1"/>
</dbReference>
<feature type="transmembrane region" description="Helical" evidence="6">
    <location>
        <begin position="107"/>
        <end position="131"/>
    </location>
</feature>
<gene>
    <name evidence="7" type="ORF">CAMP_LOCUS13836</name>
</gene>
<evidence type="ECO:0000256" key="2">
    <source>
        <dbReference type="ARBA" id="ARBA00006803"/>
    </source>
</evidence>
<keyword evidence="5 6" id="KW-0472">Membrane</keyword>
<dbReference type="Pfam" id="PF03125">
    <property type="entry name" value="Sre"/>
    <property type="match status" value="1"/>
</dbReference>
<feature type="transmembrane region" description="Helical" evidence="6">
    <location>
        <begin position="240"/>
        <end position="263"/>
    </location>
</feature>
<comment type="caution">
    <text evidence="7">The sequence shown here is derived from an EMBL/GenBank/DDBJ whole genome shotgun (WGS) entry which is preliminary data.</text>
</comment>
<sequence length="362" mass="42464">MEEYSIAKNKSFLMTPALVLFIDGQTSIPSFSLSIVYLIFYFISTILVIFALRVSFIVGSYHWNLKRLYCCSILSWFSIGTSKLLVIYAQLYHFDNKNKIFDETGDIILHISALLRYEFCYFFIVNLFSVILERSFATFFIRDYEKKKRTWIFYILFIFGFTFSTVFSFLTVMRIITIYMLVIYVLSFAFSTLIGFSYLVFRNSRRLKYLTNYHRNTVYTLSIKYQLRENINTLKSMKQLTMVAVGAIFCVATAYILPLLLNIPSKQIWIFHTFIDIFYHFNPLYMIPACLLSIPQNLLYLKKLFASKNASKQNETKKFANEGDVYFNMFQKSMTTSKSKPLPAIIQVRQNSGTKISCAPFR</sequence>
<dbReference type="Proteomes" id="UP001152747">
    <property type="component" value="Unassembled WGS sequence"/>
</dbReference>
<dbReference type="EMBL" id="CANHGI010000005">
    <property type="protein sequence ID" value="CAI5451199.1"/>
    <property type="molecule type" value="Genomic_DNA"/>
</dbReference>
<accession>A0A9P1IVX7</accession>
<reference evidence="7" key="1">
    <citation type="submission" date="2022-11" db="EMBL/GenBank/DDBJ databases">
        <authorList>
            <person name="Kikuchi T."/>
        </authorList>
    </citation>
    <scope>NUCLEOTIDE SEQUENCE</scope>
    <source>
        <strain evidence="7">PS1010</strain>
    </source>
</reference>
<evidence type="ECO:0000256" key="3">
    <source>
        <dbReference type="ARBA" id="ARBA00022692"/>
    </source>
</evidence>
<name>A0A9P1IVX7_9PELO</name>
<comment type="subcellular location">
    <subcellularLocation>
        <location evidence="1">Membrane</location>
        <topology evidence="1">Multi-pass membrane protein</topology>
    </subcellularLocation>
</comment>
<keyword evidence="8" id="KW-1185">Reference proteome</keyword>
<feature type="transmembrane region" description="Helical" evidence="6">
    <location>
        <begin position="34"/>
        <end position="56"/>
    </location>
</feature>
<evidence type="ECO:0000256" key="6">
    <source>
        <dbReference type="SAM" id="Phobius"/>
    </source>
</evidence>
<dbReference type="PANTHER" id="PTHR23128:SF132">
    <property type="entry name" value="SERPENTINE RECEPTOR, CLASS E (EPSILON)-RELATED"/>
    <property type="match status" value="1"/>
</dbReference>
<evidence type="ECO:0000256" key="5">
    <source>
        <dbReference type="ARBA" id="ARBA00023136"/>
    </source>
</evidence>
<feature type="transmembrane region" description="Helical" evidence="6">
    <location>
        <begin position="68"/>
        <end position="87"/>
    </location>
</feature>
<feature type="transmembrane region" description="Helical" evidence="6">
    <location>
        <begin position="283"/>
        <end position="301"/>
    </location>
</feature>
<dbReference type="OrthoDB" id="5796002at2759"/>
<evidence type="ECO:0000256" key="4">
    <source>
        <dbReference type="ARBA" id="ARBA00022989"/>
    </source>
</evidence>
<feature type="transmembrane region" description="Helical" evidence="6">
    <location>
        <begin position="176"/>
        <end position="201"/>
    </location>
</feature>
<evidence type="ECO:0000313" key="7">
    <source>
        <dbReference type="EMBL" id="CAI5451199.1"/>
    </source>
</evidence>
<protein>
    <submittedName>
        <fullName evidence="7">Uncharacterized protein</fullName>
    </submittedName>
</protein>
<comment type="similarity">
    <text evidence="2">Belongs to the nematode receptor-like protein sre family.</text>
</comment>
<dbReference type="InterPro" id="IPR004151">
    <property type="entry name" value="7TM_GPCR_serpentine_rcpt_Sre"/>
</dbReference>
<evidence type="ECO:0000313" key="8">
    <source>
        <dbReference type="Proteomes" id="UP001152747"/>
    </source>
</evidence>
<proteinExistence type="inferred from homology"/>
<dbReference type="GO" id="GO:0007606">
    <property type="term" value="P:sensory perception of chemical stimulus"/>
    <property type="evidence" value="ECO:0007669"/>
    <property type="project" value="InterPro"/>
</dbReference>
<feature type="transmembrane region" description="Helical" evidence="6">
    <location>
        <begin position="151"/>
        <end position="170"/>
    </location>
</feature>
<dbReference type="GO" id="GO:0016020">
    <property type="term" value="C:membrane"/>
    <property type="evidence" value="ECO:0007669"/>
    <property type="project" value="UniProtKB-SubCell"/>
</dbReference>
<dbReference type="AlphaFoldDB" id="A0A9P1IVX7"/>
<keyword evidence="3 6" id="KW-0812">Transmembrane</keyword>
<organism evidence="7 8">
    <name type="scientific">Caenorhabditis angaria</name>
    <dbReference type="NCBI Taxonomy" id="860376"/>
    <lineage>
        <taxon>Eukaryota</taxon>
        <taxon>Metazoa</taxon>
        <taxon>Ecdysozoa</taxon>
        <taxon>Nematoda</taxon>
        <taxon>Chromadorea</taxon>
        <taxon>Rhabditida</taxon>
        <taxon>Rhabditina</taxon>
        <taxon>Rhabditomorpha</taxon>
        <taxon>Rhabditoidea</taxon>
        <taxon>Rhabditidae</taxon>
        <taxon>Peloderinae</taxon>
        <taxon>Caenorhabditis</taxon>
    </lineage>
</organism>
<evidence type="ECO:0000256" key="1">
    <source>
        <dbReference type="ARBA" id="ARBA00004141"/>
    </source>
</evidence>